<dbReference type="GO" id="GO:0008270">
    <property type="term" value="F:zinc ion binding"/>
    <property type="evidence" value="ECO:0007669"/>
    <property type="project" value="UniProtKB-KW"/>
</dbReference>
<dbReference type="Proteomes" id="UP000008694">
    <property type="component" value="Unassembled WGS sequence"/>
</dbReference>
<keyword evidence="10 16" id="KW-1133">Transmembrane helix</keyword>
<organism evidence="19">
    <name type="scientific">Arabidopsis lyrata subsp. lyrata</name>
    <name type="common">Lyre-leaved rock-cress</name>
    <dbReference type="NCBI Taxonomy" id="81972"/>
    <lineage>
        <taxon>Eukaryota</taxon>
        <taxon>Viridiplantae</taxon>
        <taxon>Streptophyta</taxon>
        <taxon>Embryophyta</taxon>
        <taxon>Tracheophyta</taxon>
        <taxon>Spermatophyta</taxon>
        <taxon>Magnoliopsida</taxon>
        <taxon>eudicotyledons</taxon>
        <taxon>Gunneridae</taxon>
        <taxon>Pentapetalae</taxon>
        <taxon>rosids</taxon>
        <taxon>malvids</taxon>
        <taxon>Brassicales</taxon>
        <taxon>Brassicaceae</taxon>
        <taxon>Camelineae</taxon>
        <taxon>Arabidopsis</taxon>
    </lineage>
</organism>
<evidence type="ECO:0000313" key="18">
    <source>
        <dbReference type="EMBL" id="EFH65391.1"/>
    </source>
</evidence>
<feature type="region of interest" description="Disordered" evidence="15">
    <location>
        <begin position="957"/>
        <end position="977"/>
    </location>
</feature>
<dbReference type="Pfam" id="PF03141">
    <property type="entry name" value="Methyltransf_29"/>
    <property type="match status" value="1"/>
</dbReference>
<dbReference type="SUPFAM" id="SSF53335">
    <property type="entry name" value="S-adenosyl-L-methionine-dependent methyltransferases"/>
    <property type="match status" value="2"/>
</dbReference>
<dbReference type="PROSITE" id="PS01359">
    <property type="entry name" value="ZF_PHD_1"/>
    <property type="match status" value="1"/>
</dbReference>
<evidence type="ECO:0000256" key="12">
    <source>
        <dbReference type="ARBA" id="ARBA00023136"/>
    </source>
</evidence>
<proteinExistence type="inferred from homology"/>
<comment type="subcellular location">
    <subcellularLocation>
        <location evidence="1">Golgi apparatus membrane</location>
        <topology evidence="1">Single-pass type II membrane protein</topology>
    </subcellularLocation>
</comment>
<dbReference type="InterPro" id="IPR029063">
    <property type="entry name" value="SAM-dependent_MTases_sf"/>
</dbReference>
<dbReference type="AlphaFoldDB" id="D7KUH2"/>
<dbReference type="Gene3D" id="3.40.50.150">
    <property type="entry name" value="Vaccinia Virus protein VP39"/>
    <property type="match status" value="1"/>
</dbReference>
<dbReference type="Gramene" id="fgenesh1_pg.C_scaffold_2001986">
    <property type="protein sequence ID" value="fgenesh1_pg.C_scaffold_2001986"/>
    <property type="gene ID" value="fgenesh1_pg.C_scaffold_2001986"/>
</dbReference>
<dbReference type="Gene3D" id="3.30.40.10">
    <property type="entry name" value="Zinc/RING finger domain, C3HC4 (zinc finger)"/>
    <property type="match status" value="3"/>
</dbReference>
<dbReference type="PANTHER" id="PTHR10108">
    <property type="entry name" value="SAM-DEPENDENT METHYLTRANSFERASE"/>
    <property type="match status" value="1"/>
</dbReference>
<feature type="domain" description="PHD-type" evidence="17">
    <location>
        <begin position="1040"/>
        <end position="1090"/>
    </location>
</feature>
<dbReference type="InterPro" id="IPR019786">
    <property type="entry name" value="Zinc_finger_PHD-type_CS"/>
</dbReference>
<dbReference type="InterPro" id="IPR019787">
    <property type="entry name" value="Znf_PHD-finger"/>
</dbReference>
<feature type="domain" description="PHD-type" evidence="17">
    <location>
        <begin position="881"/>
        <end position="931"/>
    </location>
</feature>
<dbReference type="GO" id="GO:0008168">
    <property type="term" value="F:methyltransferase activity"/>
    <property type="evidence" value="ECO:0007669"/>
    <property type="project" value="UniProtKB-KW"/>
</dbReference>
<dbReference type="EMBL" id="GL348714">
    <property type="protein sequence ID" value="EFH65391.1"/>
    <property type="molecule type" value="Genomic_DNA"/>
</dbReference>
<dbReference type="STRING" id="81972.D7KUH2"/>
<keyword evidence="11" id="KW-0333">Golgi apparatus</keyword>
<sequence length="1160" mass="131069">MKLSDVGLDVVKTPRLVKLIAFAFLSISTIFLFNHFSDSFSYPSLRFPVSSSSNVTEAIQTDITSVAAVAPSPPPRPRLKISPPPLPPTVVRTGIIDENGAMSDSFEVGGFDPDSVDELKSATGNSSVEEKESPESGFQIEKLKLCDKTKIDYIPCLDNEEEIKRLNNTDRGENYERHCPKQSLDCLIPPPDGYKKPIPWPQSRDKIWFNNVPHTRLVEDKGGQNWIRREKDKFVFPGGGTQFIHGADQYLDQISKMIPDITFGTRTRVALDIGCGVASFGAFLMQRNTTTLSVAPKDVHENQIQFALERGVPAMVAVFATRRLLYPSQSFEIIHCSRCRINWTRDDGILLLEVNRMLRAGGYFVWAAQPVYKHEDNLQEQWKEMLDLTNRICWELIKKEGYIAVWRKPLNNSCYVSREAGTKPHLCRPDDDPDDVWYVDMKPCITRLPDNGYGANVSTWPARLHDPPERLQSIQMDAYISRKEIMKAESRFWLEVVESYVRVFRWKEFKLRNVLDMKAGFGGFAAALNDLGLDCWVMNIVPVSRFNTLPVIYDRGLVGAMHDWCEPFDTYPRTYDLIHAAFLFSVEKKRCNITNIMLEMDRMLRPGGRVYIRDSLSLMDQLQQVAKAIGWTAGVHDTGEGPHASMFMEEATNNGEGTEYNQRNRLVESEALNHWSAGGGAMANSANPSSRDSKKIQTYKRRKLGRSCSDRISTEGVSHSGSRESVSCELYNQKFSIGTHLTGELPKLSNPNKSSSESKHETVTAGCQHVLSHVLASKEFASLNKLLSENLQGAKIEDLTCRTLIDTRMKEGVYEGSPLLFSTDLQEVWQKIQDVGNDMAVLANSLLELSRTSYKEQLKQFYTGKSKPHPNAENITNDSVYDVCKLCGEKAEARDCLACDHCEDMYHVSCAHPGGKGMPTHSWYCLDCTSKGIGSPHENCVVCERMKTQGMMETENRSVGTSQECKEESNESEENSSCNMNHHVEMNRDSELCRTCGTKVDSGGKYITCDHPFCPHKYYHIRCLTSRQIKLHGVRWYCSSCLCRNCLTDKDDDKIVLCDGCDDAYHIYCMRPPCESVPNGEWFCTACKAAILKVRKARKVFEKKMETLQKQKGIKPRNLEGKPRRKDNGELDKSVGGMDMLLNAADTLKDEEQMTFQSIK</sequence>
<dbReference type="GO" id="GO:0032259">
    <property type="term" value="P:methylation"/>
    <property type="evidence" value="ECO:0007669"/>
    <property type="project" value="UniProtKB-KW"/>
</dbReference>
<evidence type="ECO:0000256" key="13">
    <source>
        <dbReference type="ARBA" id="ARBA00023180"/>
    </source>
</evidence>
<evidence type="ECO:0000256" key="4">
    <source>
        <dbReference type="ARBA" id="ARBA00022679"/>
    </source>
</evidence>
<evidence type="ECO:0000256" key="3">
    <source>
        <dbReference type="ARBA" id="ARBA00022603"/>
    </source>
</evidence>
<gene>
    <name evidence="18" type="ORF">ARALYDRAFT_339887</name>
</gene>
<keyword evidence="3" id="KW-0489">Methyltransferase</keyword>
<keyword evidence="8" id="KW-0862">Zinc</keyword>
<dbReference type="eggNOG" id="ENOG502S86N">
    <property type="taxonomic scope" value="Eukaryota"/>
</dbReference>
<comment type="similarity">
    <text evidence="2">Belongs to the methyltransferase superfamily.</text>
</comment>
<keyword evidence="5 16" id="KW-0812">Transmembrane</keyword>
<evidence type="ECO:0000256" key="15">
    <source>
        <dbReference type="SAM" id="MobiDB-lite"/>
    </source>
</evidence>
<keyword evidence="12 16" id="KW-0472">Membrane</keyword>
<evidence type="ECO:0000256" key="5">
    <source>
        <dbReference type="ARBA" id="ARBA00022692"/>
    </source>
</evidence>
<dbReference type="FunFam" id="3.40.50.150:FF:000043">
    <property type="entry name" value="probable methyltransferase PMT3"/>
    <property type="match status" value="1"/>
</dbReference>
<dbReference type="PROSITE" id="PS50016">
    <property type="entry name" value="ZF_PHD_2"/>
    <property type="match status" value="3"/>
</dbReference>
<accession>D7KUH2</accession>
<evidence type="ECO:0000256" key="8">
    <source>
        <dbReference type="ARBA" id="ARBA00022833"/>
    </source>
</evidence>
<evidence type="ECO:0000256" key="2">
    <source>
        <dbReference type="ARBA" id="ARBA00008361"/>
    </source>
</evidence>
<evidence type="ECO:0000256" key="1">
    <source>
        <dbReference type="ARBA" id="ARBA00004323"/>
    </source>
</evidence>
<dbReference type="PANTHER" id="PTHR10108:SF1144">
    <property type="entry name" value="METHYLTRANSFERASE PMT10-RELATED"/>
    <property type="match status" value="1"/>
</dbReference>
<evidence type="ECO:0000256" key="9">
    <source>
        <dbReference type="ARBA" id="ARBA00022968"/>
    </source>
</evidence>
<keyword evidence="6" id="KW-0479">Metal-binding</keyword>
<reference evidence="19" key="1">
    <citation type="journal article" date="2011" name="Nat. Genet.">
        <title>The Arabidopsis lyrata genome sequence and the basis of rapid genome size change.</title>
        <authorList>
            <person name="Hu T.T."/>
            <person name="Pattyn P."/>
            <person name="Bakker E.G."/>
            <person name="Cao J."/>
            <person name="Cheng J.-F."/>
            <person name="Clark R.M."/>
            <person name="Fahlgren N."/>
            <person name="Fawcett J.A."/>
            <person name="Grimwood J."/>
            <person name="Gundlach H."/>
            <person name="Haberer G."/>
            <person name="Hollister J.D."/>
            <person name="Ossowski S."/>
            <person name="Ottilar R.P."/>
            <person name="Salamov A.A."/>
            <person name="Schneeberger K."/>
            <person name="Spannagl M."/>
            <person name="Wang X."/>
            <person name="Yang L."/>
            <person name="Nasrallah M.E."/>
            <person name="Bergelson J."/>
            <person name="Carrington J.C."/>
            <person name="Gaut B.S."/>
            <person name="Schmutz J."/>
            <person name="Mayer K.F.X."/>
            <person name="Van de Peer Y."/>
            <person name="Grigoriev I.V."/>
            <person name="Nordborg M."/>
            <person name="Weigel D."/>
            <person name="Guo Y.-L."/>
        </authorList>
    </citation>
    <scope>NUCLEOTIDE SEQUENCE [LARGE SCALE GENOMIC DNA]</scope>
    <source>
        <strain evidence="19">cv. MN47</strain>
    </source>
</reference>
<dbReference type="SMART" id="SM00249">
    <property type="entry name" value="PHD"/>
    <property type="match status" value="3"/>
</dbReference>
<evidence type="ECO:0000256" key="10">
    <source>
        <dbReference type="ARBA" id="ARBA00022989"/>
    </source>
</evidence>
<evidence type="ECO:0000256" key="16">
    <source>
        <dbReference type="SAM" id="Phobius"/>
    </source>
</evidence>
<dbReference type="InterPro" id="IPR011011">
    <property type="entry name" value="Znf_FYVE_PHD"/>
</dbReference>
<feature type="transmembrane region" description="Helical" evidence="16">
    <location>
        <begin position="16"/>
        <end position="36"/>
    </location>
</feature>
<feature type="domain" description="PHD-type" evidence="17">
    <location>
        <begin position="990"/>
        <end position="1044"/>
    </location>
</feature>
<dbReference type="SUPFAM" id="SSF57903">
    <property type="entry name" value="FYVE/PHD zinc finger"/>
    <property type="match status" value="3"/>
</dbReference>
<dbReference type="InterPro" id="IPR001965">
    <property type="entry name" value="Znf_PHD"/>
</dbReference>
<keyword evidence="19" id="KW-1185">Reference proteome</keyword>
<dbReference type="HOGENOM" id="CLU_275392_0_0_1"/>
<evidence type="ECO:0000313" key="19">
    <source>
        <dbReference type="Proteomes" id="UP000008694"/>
    </source>
</evidence>
<dbReference type="GO" id="GO:0000139">
    <property type="term" value="C:Golgi membrane"/>
    <property type="evidence" value="ECO:0007669"/>
    <property type="project" value="UniProtKB-SubCell"/>
</dbReference>
<dbReference type="GO" id="GO:0005768">
    <property type="term" value="C:endosome"/>
    <property type="evidence" value="ECO:0007669"/>
    <property type="project" value="TreeGrafter"/>
</dbReference>
<keyword evidence="7 14" id="KW-0863">Zinc-finger</keyword>
<dbReference type="InterPro" id="IPR004159">
    <property type="entry name" value="Put_SAM_MeTrfase"/>
</dbReference>
<feature type="region of interest" description="Disordered" evidence="15">
    <location>
        <begin position="1108"/>
        <end position="1137"/>
    </location>
</feature>
<protein>
    <recommendedName>
        <fullName evidence="17">PHD-type domain-containing protein</fullName>
    </recommendedName>
</protein>
<feature type="compositionally biased region" description="Basic and acidic residues" evidence="15">
    <location>
        <begin position="1117"/>
        <end position="1133"/>
    </location>
</feature>
<evidence type="ECO:0000256" key="7">
    <source>
        <dbReference type="ARBA" id="ARBA00022771"/>
    </source>
</evidence>
<feature type="region of interest" description="Disordered" evidence="15">
    <location>
        <begin position="113"/>
        <end position="134"/>
    </location>
</feature>
<dbReference type="GO" id="GO:0005802">
    <property type="term" value="C:trans-Golgi network"/>
    <property type="evidence" value="ECO:0007669"/>
    <property type="project" value="TreeGrafter"/>
</dbReference>
<dbReference type="InterPro" id="IPR013083">
    <property type="entry name" value="Znf_RING/FYVE/PHD"/>
</dbReference>
<evidence type="ECO:0000256" key="11">
    <source>
        <dbReference type="ARBA" id="ARBA00023034"/>
    </source>
</evidence>
<evidence type="ECO:0000256" key="14">
    <source>
        <dbReference type="PROSITE-ProRule" id="PRU00146"/>
    </source>
</evidence>
<keyword evidence="13" id="KW-0325">Glycoprotein</keyword>
<feature type="region of interest" description="Disordered" evidence="15">
    <location>
        <begin position="678"/>
        <end position="697"/>
    </location>
</feature>
<dbReference type="Pfam" id="PF00628">
    <property type="entry name" value="PHD"/>
    <property type="match status" value="2"/>
</dbReference>
<evidence type="ECO:0000256" key="6">
    <source>
        <dbReference type="ARBA" id="ARBA00022723"/>
    </source>
</evidence>
<keyword evidence="9" id="KW-0735">Signal-anchor</keyword>
<keyword evidence="4" id="KW-0808">Transferase</keyword>
<evidence type="ECO:0000259" key="17">
    <source>
        <dbReference type="PROSITE" id="PS50016"/>
    </source>
</evidence>
<name>D7KUH2_ARALL</name>